<reference evidence="1" key="1">
    <citation type="journal article" date="2021" name="New Phytol.">
        <title>Evolutionary innovations through gain and loss of genes in the ectomycorrhizal Boletales.</title>
        <authorList>
            <person name="Wu G."/>
            <person name="Miyauchi S."/>
            <person name="Morin E."/>
            <person name="Kuo A."/>
            <person name="Drula E."/>
            <person name="Varga T."/>
            <person name="Kohler A."/>
            <person name="Feng B."/>
            <person name="Cao Y."/>
            <person name="Lipzen A."/>
            <person name="Daum C."/>
            <person name="Hundley H."/>
            <person name="Pangilinan J."/>
            <person name="Johnson J."/>
            <person name="Barry K."/>
            <person name="LaButti K."/>
            <person name="Ng V."/>
            <person name="Ahrendt S."/>
            <person name="Min B."/>
            <person name="Choi I.G."/>
            <person name="Park H."/>
            <person name="Plett J.M."/>
            <person name="Magnuson J."/>
            <person name="Spatafora J.W."/>
            <person name="Nagy L.G."/>
            <person name="Henrissat B."/>
            <person name="Grigoriev I.V."/>
            <person name="Yang Z.L."/>
            <person name="Xu J."/>
            <person name="Martin F.M."/>
        </authorList>
    </citation>
    <scope>NUCLEOTIDE SEQUENCE</scope>
    <source>
        <strain evidence="1">KUC20120723A-06</strain>
    </source>
</reference>
<organism evidence="1 2">
    <name type="scientific">Leucogyrophana mollusca</name>
    <dbReference type="NCBI Taxonomy" id="85980"/>
    <lineage>
        <taxon>Eukaryota</taxon>
        <taxon>Fungi</taxon>
        <taxon>Dikarya</taxon>
        <taxon>Basidiomycota</taxon>
        <taxon>Agaricomycotina</taxon>
        <taxon>Agaricomycetes</taxon>
        <taxon>Agaricomycetidae</taxon>
        <taxon>Boletales</taxon>
        <taxon>Boletales incertae sedis</taxon>
        <taxon>Leucogyrophana</taxon>
    </lineage>
</organism>
<dbReference type="EMBL" id="MU266881">
    <property type="protein sequence ID" value="KAH7917987.1"/>
    <property type="molecule type" value="Genomic_DNA"/>
</dbReference>
<comment type="caution">
    <text evidence="1">The sequence shown here is derived from an EMBL/GenBank/DDBJ whole genome shotgun (WGS) entry which is preliminary data.</text>
</comment>
<protein>
    <submittedName>
        <fullName evidence="1">Uncharacterized protein</fullName>
    </submittedName>
</protein>
<proteinExistence type="predicted"/>
<gene>
    <name evidence="1" type="ORF">BV22DRAFT_1042050</name>
</gene>
<keyword evidence="2" id="KW-1185">Reference proteome</keyword>
<dbReference type="Proteomes" id="UP000790709">
    <property type="component" value="Unassembled WGS sequence"/>
</dbReference>
<accession>A0ACB8AZX1</accession>
<evidence type="ECO:0000313" key="1">
    <source>
        <dbReference type="EMBL" id="KAH7917987.1"/>
    </source>
</evidence>
<evidence type="ECO:0000313" key="2">
    <source>
        <dbReference type="Proteomes" id="UP000790709"/>
    </source>
</evidence>
<sequence>MGPSFVSERECELDPFLVTESSTRPSIDVTASRLSVDVAAAPPGSEDDDTAGAAMNPTQPRLKSKPIRRGILDRLKFGALRHEEYAAVDVNADVDVDMSHGMPTRSLSRLEGLRRGGSDGGSVSISGQSRLESLRRGGSDGGSTDPSTGGARGTRSLQRPGKTYSPAGTPRKERGVVRGAEAEGDEARTRRVEKDDAEPQPRTVWVGGSGFRIMQSHGDSTGEKEHEVEQGETPRQSGIWDTIRRKKTGRQHHQHHDENSTPNSEDNAPLRGDQQSTPTRGDQFTDRYTTLPQRRPSWRKRSGVEPEAPPARLSSIPRIDSSILPRSPPLLMSPPLASTLFFTSPPLQSSTSLSLVAARGVLESPKMGAVEWPKMGPVDFSEMGMGALESRDPKTAAGAELSPELFPLPSKKRKATTRKLRSPKPPPLLPFPSYKDASPPRPTKVRTRDGSLPPVYDTAGAASPGEPISPTSRVRMSKALEALAEVDEIVLRGYTGRRTSG</sequence>
<name>A0ACB8AZX1_9AGAM</name>